<dbReference type="Pfam" id="PF03448">
    <property type="entry name" value="MgtE_N"/>
    <property type="match status" value="1"/>
</dbReference>
<dbReference type="GO" id="GO:0046872">
    <property type="term" value="F:metal ion binding"/>
    <property type="evidence" value="ECO:0007669"/>
    <property type="project" value="UniProtKB-KW"/>
</dbReference>
<dbReference type="CDD" id="cd04606">
    <property type="entry name" value="CBS_pair_Mg_transporter"/>
    <property type="match status" value="1"/>
</dbReference>
<evidence type="ECO:0000256" key="3">
    <source>
        <dbReference type="ARBA" id="ARBA00022448"/>
    </source>
</evidence>
<dbReference type="SUPFAM" id="SSF54631">
    <property type="entry name" value="CBS-domain pair"/>
    <property type="match status" value="1"/>
</dbReference>
<evidence type="ECO:0000256" key="8">
    <source>
        <dbReference type="PROSITE-ProRule" id="PRU00703"/>
    </source>
</evidence>
<comment type="similarity">
    <text evidence="2 9">Belongs to the SLC41A transporter family.</text>
</comment>
<evidence type="ECO:0000313" key="12">
    <source>
        <dbReference type="Proteomes" id="UP000201838"/>
    </source>
</evidence>
<dbReference type="Proteomes" id="UP000201838">
    <property type="component" value="Unassembled WGS sequence"/>
</dbReference>
<dbReference type="PROSITE" id="PS51371">
    <property type="entry name" value="CBS"/>
    <property type="match status" value="1"/>
</dbReference>
<dbReference type="Gene3D" id="1.10.357.20">
    <property type="entry name" value="SLC41 divalent cation transporters, integral membrane domain"/>
    <property type="match status" value="1"/>
</dbReference>
<dbReference type="Pfam" id="PF00571">
    <property type="entry name" value="CBS"/>
    <property type="match status" value="2"/>
</dbReference>
<dbReference type="InterPro" id="IPR006668">
    <property type="entry name" value="Mg_transptr_MgtE_intracell_dom"/>
</dbReference>
<evidence type="ECO:0000256" key="7">
    <source>
        <dbReference type="ARBA" id="ARBA00023136"/>
    </source>
</evidence>
<dbReference type="Gene3D" id="3.10.580.10">
    <property type="entry name" value="CBS-domain"/>
    <property type="match status" value="1"/>
</dbReference>
<feature type="domain" description="CBS" evidence="10">
    <location>
        <begin position="207"/>
        <end position="275"/>
    </location>
</feature>
<dbReference type="RefSeq" id="WP_093973487.1">
    <property type="nucleotide sequence ID" value="NZ_FXXQ01000004.1"/>
</dbReference>
<dbReference type="EMBL" id="FXXQ01000004">
    <property type="protein sequence ID" value="SMX23513.1"/>
    <property type="molecule type" value="Genomic_DNA"/>
</dbReference>
<dbReference type="SUPFAM" id="SSF161093">
    <property type="entry name" value="MgtE membrane domain-like"/>
    <property type="match status" value="1"/>
</dbReference>
<evidence type="ECO:0000256" key="9">
    <source>
        <dbReference type="RuleBase" id="RU362011"/>
    </source>
</evidence>
<dbReference type="GO" id="GO:0005886">
    <property type="term" value="C:plasma membrane"/>
    <property type="evidence" value="ECO:0007669"/>
    <property type="project" value="UniProtKB-SubCell"/>
</dbReference>
<reference evidence="11 12" key="1">
    <citation type="submission" date="2017-05" db="EMBL/GenBank/DDBJ databases">
        <authorList>
            <person name="Song R."/>
            <person name="Chenine A.L."/>
            <person name="Ruprecht R.M."/>
        </authorList>
    </citation>
    <scope>NUCLEOTIDE SEQUENCE [LARGE SCALE GENOMIC DNA]</scope>
    <source>
        <strain evidence="11 12">CECT 8489</strain>
    </source>
</reference>
<keyword evidence="6 9" id="KW-1133">Transmembrane helix</keyword>
<dbReference type="NCBIfam" id="TIGR00400">
    <property type="entry name" value="mgtE"/>
    <property type="match status" value="1"/>
</dbReference>
<evidence type="ECO:0000259" key="10">
    <source>
        <dbReference type="PROSITE" id="PS51371"/>
    </source>
</evidence>
<name>A0A238IZN7_9RHOB</name>
<accession>A0A238IZN7</accession>
<evidence type="ECO:0000256" key="4">
    <source>
        <dbReference type="ARBA" id="ARBA00022692"/>
    </source>
</evidence>
<dbReference type="InterPro" id="IPR036739">
    <property type="entry name" value="SLC41_membr_dom_sf"/>
</dbReference>
<dbReference type="InterPro" id="IPR000644">
    <property type="entry name" value="CBS_dom"/>
</dbReference>
<keyword evidence="3 9" id="KW-0813">Transport</keyword>
<feature type="transmembrane region" description="Helical" evidence="9">
    <location>
        <begin position="300"/>
        <end position="320"/>
    </location>
</feature>
<feature type="transmembrane region" description="Helical" evidence="9">
    <location>
        <begin position="439"/>
        <end position="462"/>
    </location>
</feature>
<dbReference type="InterPro" id="IPR006667">
    <property type="entry name" value="SLC41_membr_dom"/>
</dbReference>
<keyword evidence="5 9" id="KW-0460">Magnesium</keyword>
<feature type="transmembrane region" description="Helical" evidence="9">
    <location>
        <begin position="326"/>
        <end position="353"/>
    </location>
</feature>
<dbReference type="PANTHER" id="PTHR43773:SF1">
    <property type="entry name" value="MAGNESIUM TRANSPORTER MGTE"/>
    <property type="match status" value="1"/>
</dbReference>
<dbReference type="SUPFAM" id="SSF158791">
    <property type="entry name" value="MgtE N-terminal domain-like"/>
    <property type="match status" value="1"/>
</dbReference>
<dbReference type="SMART" id="SM00116">
    <property type="entry name" value="CBS"/>
    <property type="match status" value="2"/>
</dbReference>
<evidence type="ECO:0000256" key="2">
    <source>
        <dbReference type="ARBA" id="ARBA00009749"/>
    </source>
</evidence>
<evidence type="ECO:0000313" key="11">
    <source>
        <dbReference type="EMBL" id="SMX23513.1"/>
    </source>
</evidence>
<evidence type="ECO:0000256" key="1">
    <source>
        <dbReference type="ARBA" id="ARBA00004141"/>
    </source>
</evidence>
<dbReference type="InterPro" id="IPR006669">
    <property type="entry name" value="MgtE_transporter"/>
</dbReference>
<evidence type="ECO:0000256" key="6">
    <source>
        <dbReference type="ARBA" id="ARBA00022989"/>
    </source>
</evidence>
<keyword evidence="12" id="KW-1185">Reference proteome</keyword>
<dbReference type="InterPro" id="IPR038076">
    <property type="entry name" value="MgtE_N_sf"/>
</dbReference>
<organism evidence="11 12">
    <name type="scientific">Boseongicola aestuarii</name>
    <dbReference type="NCBI Taxonomy" id="1470561"/>
    <lineage>
        <taxon>Bacteria</taxon>
        <taxon>Pseudomonadati</taxon>
        <taxon>Pseudomonadota</taxon>
        <taxon>Alphaproteobacteria</taxon>
        <taxon>Rhodobacterales</taxon>
        <taxon>Paracoccaceae</taxon>
        <taxon>Boseongicola</taxon>
    </lineage>
</organism>
<proteinExistence type="inferred from homology"/>
<keyword evidence="8" id="KW-0129">CBS domain</keyword>
<dbReference type="GO" id="GO:0015095">
    <property type="term" value="F:magnesium ion transmembrane transporter activity"/>
    <property type="evidence" value="ECO:0007669"/>
    <property type="project" value="UniProtKB-UniRule"/>
</dbReference>
<comment type="subcellular location">
    <subcellularLocation>
        <location evidence="9">Cell membrane</location>
        <topology evidence="9">Multi-pass membrane protein</topology>
    </subcellularLocation>
    <subcellularLocation>
        <location evidence="1">Membrane</location>
        <topology evidence="1">Multi-pass membrane protein</topology>
    </subcellularLocation>
</comment>
<protein>
    <recommendedName>
        <fullName evidence="9">Magnesium transporter MgtE</fullName>
    </recommendedName>
</protein>
<keyword evidence="7 9" id="KW-0472">Membrane</keyword>
<feature type="transmembrane region" description="Helical" evidence="9">
    <location>
        <begin position="403"/>
        <end position="427"/>
    </location>
</feature>
<comment type="function">
    <text evidence="9">Acts as a magnesium transporter.</text>
</comment>
<sequence>MNDQTETIEQPEDETEDDYALRNRVVAAAIQAANDGDRALLLEVFEPLHPADIADLLEQVNVQERTKILQLAGDYIDGEILSEIDEDIRNEVIETLEPSVLAEAMRTLESDDVVDILEDLQDVQQEAVLEALDVVDRIAVEQALAYPEFSAGRLMQREVVIAPEHWTVGDAIDHMRAQSDLPEQFYHVVLVDPRHRPTAYVTLGRLMSSRREMPLQSITEDSFRVFDAVEYEGDIAYAFNQYHLITAPVIDENGRLVGVITIDDAMAVLDEEHEEDVLRLGGVGDESLSNSTLEIVKRRFPWLGVNLATAILASIVISLFEDVLQAVVALAVLMPIVASMGGNAGTQSMTVAVRALATRDLTGSNAFRVVRREAVAGLLNGVIFAVVMGIVGVIWFGSPMIGFVIAVAMIVNLLVAGLSGVLVPLALDKVGIDPALASGTFVTTVTDVVGFFAFLGLASVVLL</sequence>
<dbReference type="AlphaFoldDB" id="A0A238IZN7"/>
<dbReference type="OrthoDB" id="9790355at2"/>
<comment type="subunit">
    <text evidence="9">Homodimer.</text>
</comment>
<feature type="transmembrane region" description="Helical" evidence="9">
    <location>
        <begin position="374"/>
        <end position="397"/>
    </location>
</feature>
<evidence type="ECO:0000256" key="5">
    <source>
        <dbReference type="ARBA" id="ARBA00022842"/>
    </source>
</evidence>
<dbReference type="Pfam" id="PF01769">
    <property type="entry name" value="MgtE"/>
    <property type="match status" value="1"/>
</dbReference>
<dbReference type="InterPro" id="IPR046342">
    <property type="entry name" value="CBS_dom_sf"/>
</dbReference>
<gene>
    <name evidence="11" type="ORF">BOA8489_01622</name>
</gene>
<keyword evidence="9" id="KW-1003">Cell membrane</keyword>
<dbReference type="SMART" id="SM00924">
    <property type="entry name" value="MgtE_N"/>
    <property type="match status" value="1"/>
</dbReference>
<keyword evidence="9" id="KW-0479">Metal-binding</keyword>
<keyword evidence="4 9" id="KW-0812">Transmembrane</keyword>
<dbReference type="PANTHER" id="PTHR43773">
    <property type="entry name" value="MAGNESIUM TRANSPORTER MGTE"/>
    <property type="match status" value="1"/>
</dbReference>
<dbReference type="Gene3D" id="1.25.60.10">
    <property type="entry name" value="MgtE N-terminal domain-like"/>
    <property type="match status" value="1"/>
</dbReference>